<protein>
    <submittedName>
        <fullName evidence="1">Uncharacterized protein</fullName>
    </submittedName>
</protein>
<reference evidence="1" key="2">
    <citation type="submission" date="2022-01" db="EMBL/GenBank/DDBJ databases">
        <authorList>
            <person name="Yamashiro T."/>
            <person name="Shiraishi A."/>
            <person name="Satake H."/>
            <person name="Nakayama K."/>
        </authorList>
    </citation>
    <scope>NUCLEOTIDE SEQUENCE</scope>
</reference>
<keyword evidence="2" id="KW-1185">Reference proteome</keyword>
<organism evidence="1 2">
    <name type="scientific">Tanacetum coccineum</name>
    <dbReference type="NCBI Taxonomy" id="301880"/>
    <lineage>
        <taxon>Eukaryota</taxon>
        <taxon>Viridiplantae</taxon>
        <taxon>Streptophyta</taxon>
        <taxon>Embryophyta</taxon>
        <taxon>Tracheophyta</taxon>
        <taxon>Spermatophyta</taxon>
        <taxon>Magnoliopsida</taxon>
        <taxon>eudicotyledons</taxon>
        <taxon>Gunneridae</taxon>
        <taxon>Pentapetalae</taxon>
        <taxon>asterids</taxon>
        <taxon>campanulids</taxon>
        <taxon>Asterales</taxon>
        <taxon>Asteraceae</taxon>
        <taxon>Asteroideae</taxon>
        <taxon>Anthemideae</taxon>
        <taxon>Anthemidinae</taxon>
        <taxon>Tanacetum</taxon>
    </lineage>
</organism>
<evidence type="ECO:0000313" key="1">
    <source>
        <dbReference type="EMBL" id="GJT95166.1"/>
    </source>
</evidence>
<gene>
    <name evidence="1" type="ORF">Tco_1090684</name>
</gene>
<dbReference type="EMBL" id="BQNB010020363">
    <property type="protein sequence ID" value="GJT95166.1"/>
    <property type="molecule type" value="Genomic_DNA"/>
</dbReference>
<sequence>MDNPNITMEEYIRIQEEKALSHGETFDWQTATYGKMEYCKEEDDSFMNFETEYPAIVFDDTSDAALSCEPTISPLNNNEIDFEISFDESDNADYIVIFDENSFSYKIIFVDNLKTDSENENDKVNIPSSPSPEPTIGYIDDLDFFKYFDNEFPAIAYNSDLKSKSDPLIEPSVSFRHIDKFDSKNETSLAEYDEEEQNVLYFNDSFLLDVIFPNNLKTIKDNDDNIDLTQPSRSNVINIETKGSNELPKTNHDKINKVFNEKFFIITLDANIVSWNCLNNWMPLNLIKILYVPFGITFNPKRYFKDGAHTRILRRPRYVFLYSVKIFEKLAPTNEYGVLWQHLYAVSTVFDSL</sequence>
<evidence type="ECO:0000313" key="2">
    <source>
        <dbReference type="Proteomes" id="UP001151760"/>
    </source>
</evidence>
<proteinExistence type="predicted"/>
<dbReference type="Proteomes" id="UP001151760">
    <property type="component" value="Unassembled WGS sequence"/>
</dbReference>
<comment type="caution">
    <text evidence="1">The sequence shown here is derived from an EMBL/GenBank/DDBJ whole genome shotgun (WGS) entry which is preliminary data.</text>
</comment>
<reference evidence="1" key="1">
    <citation type="journal article" date="2022" name="Int. J. Mol. Sci.">
        <title>Draft Genome of Tanacetum Coccineum: Genomic Comparison of Closely Related Tanacetum-Family Plants.</title>
        <authorList>
            <person name="Yamashiro T."/>
            <person name="Shiraishi A."/>
            <person name="Nakayama K."/>
            <person name="Satake H."/>
        </authorList>
    </citation>
    <scope>NUCLEOTIDE SEQUENCE</scope>
</reference>
<name>A0ABQ5I551_9ASTR</name>
<accession>A0ABQ5I551</accession>